<feature type="transmembrane region" description="Helical" evidence="6">
    <location>
        <begin position="6"/>
        <end position="29"/>
    </location>
</feature>
<evidence type="ECO:0000256" key="2">
    <source>
        <dbReference type="ARBA" id="ARBA00022475"/>
    </source>
</evidence>
<keyword evidence="5 6" id="KW-0472">Membrane</keyword>
<evidence type="ECO:0000313" key="8">
    <source>
        <dbReference type="Proteomes" id="UP000023541"/>
    </source>
</evidence>
<dbReference type="OrthoDB" id="9784202at2"/>
<organism evidence="7 8">
    <name type="scientific">Aquimarina atlantica</name>
    <dbReference type="NCBI Taxonomy" id="1317122"/>
    <lineage>
        <taxon>Bacteria</taxon>
        <taxon>Pseudomonadati</taxon>
        <taxon>Bacteroidota</taxon>
        <taxon>Flavobacteriia</taxon>
        <taxon>Flavobacteriales</taxon>
        <taxon>Flavobacteriaceae</taxon>
        <taxon>Aquimarina</taxon>
    </lineage>
</organism>
<accession>A0A023C0R1</accession>
<dbReference type="PANTHER" id="PTHR30086:SF20">
    <property type="entry name" value="ARGININE EXPORTER PROTEIN ARGO-RELATED"/>
    <property type="match status" value="1"/>
</dbReference>
<keyword evidence="8" id="KW-1185">Reference proteome</keyword>
<dbReference type="PIRSF" id="PIRSF006324">
    <property type="entry name" value="LeuE"/>
    <property type="match status" value="1"/>
</dbReference>
<proteinExistence type="predicted"/>
<comment type="subcellular location">
    <subcellularLocation>
        <location evidence="1">Cell membrane</location>
        <topology evidence="1">Multi-pass membrane protein</topology>
    </subcellularLocation>
</comment>
<comment type="caution">
    <text evidence="7">The sequence shown here is derived from an EMBL/GenBank/DDBJ whole genome shotgun (WGS) entry which is preliminary data.</text>
</comment>
<gene>
    <name evidence="7" type="ORF">ATO12_03100</name>
</gene>
<feature type="transmembrane region" description="Helical" evidence="6">
    <location>
        <begin position="113"/>
        <end position="137"/>
    </location>
</feature>
<dbReference type="GO" id="GO:0005886">
    <property type="term" value="C:plasma membrane"/>
    <property type="evidence" value="ECO:0007669"/>
    <property type="project" value="UniProtKB-SubCell"/>
</dbReference>
<feature type="transmembrane region" description="Helical" evidence="6">
    <location>
        <begin position="187"/>
        <end position="208"/>
    </location>
</feature>
<evidence type="ECO:0000313" key="7">
    <source>
        <dbReference type="EMBL" id="EZH75789.1"/>
    </source>
</evidence>
<keyword evidence="4 6" id="KW-1133">Transmembrane helix</keyword>
<protein>
    <submittedName>
        <fullName evidence="7">Homoserine lactone transporter</fullName>
    </submittedName>
</protein>
<dbReference type="AlphaFoldDB" id="A0A023C0R1"/>
<dbReference type="RefSeq" id="WP_034238477.1">
    <property type="nucleotide sequence ID" value="NZ_AQRA01000001.1"/>
</dbReference>
<name>A0A023C0R1_9FLAO</name>
<feature type="transmembrane region" description="Helical" evidence="6">
    <location>
        <begin position="41"/>
        <end position="66"/>
    </location>
</feature>
<feature type="transmembrane region" description="Helical" evidence="6">
    <location>
        <begin position="149"/>
        <end position="175"/>
    </location>
</feature>
<reference evidence="7 8" key="1">
    <citation type="submission" date="2014-04" db="EMBL/GenBank/DDBJ databases">
        <title>Aquimarina sp. 22II-S11-z7 Genome Sequencing.</title>
        <authorList>
            <person name="Lai Q."/>
        </authorList>
    </citation>
    <scope>NUCLEOTIDE SEQUENCE [LARGE SCALE GENOMIC DNA]</scope>
    <source>
        <strain evidence="7 8">22II-S11-z7</strain>
    </source>
</reference>
<evidence type="ECO:0000256" key="5">
    <source>
        <dbReference type="ARBA" id="ARBA00023136"/>
    </source>
</evidence>
<dbReference type="Proteomes" id="UP000023541">
    <property type="component" value="Unassembled WGS sequence"/>
</dbReference>
<dbReference type="Pfam" id="PF01810">
    <property type="entry name" value="LysE"/>
    <property type="match status" value="1"/>
</dbReference>
<dbReference type="STRING" id="1317122.ATO12_03100"/>
<evidence type="ECO:0000256" key="6">
    <source>
        <dbReference type="SAM" id="Phobius"/>
    </source>
</evidence>
<dbReference type="GO" id="GO:0015171">
    <property type="term" value="F:amino acid transmembrane transporter activity"/>
    <property type="evidence" value="ECO:0007669"/>
    <property type="project" value="TreeGrafter"/>
</dbReference>
<evidence type="ECO:0000256" key="4">
    <source>
        <dbReference type="ARBA" id="ARBA00022989"/>
    </source>
</evidence>
<dbReference type="eggNOG" id="COG1280">
    <property type="taxonomic scope" value="Bacteria"/>
</dbReference>
<dbReference type="InterPro" id="IPR001123">
    <property type="entry name" value="LeuE-type"/>
</dbReference>
<dbReference type="PANTHER" id="PTHR30086">
    <property type="entry name" value="ARGININE EXPORTER PROTEIN ARGO"/>
    <property type="match status" value="1"/>
</dbReference>
<keyword evidence="2" id="KW-1003">Cell membrane</keyword>
<keyword evidence="3 6" id="KW-0812">Transmembrane</keyword>
<evidence type="ECO:0000256" key="1">
    <source>
        <dbReference type="ARBA" id="ARBA00004651"/>
    </source>
</evidence>
<sequence>MFGILNFGTFILAGILLNLTPGADTMYILGRSISQGKKSGVISALGISSGALLHCFFAALGLSILLAKSATAFSIVKYAGATYLMYLGIKSLLTKSTAIAEGIKEKETTKNYIKVYTSGVLTNLLNPKVALFFLAFLPQFIDPEYTKSAIPFLILGLTFVTTGTIWCMILAFFSAKLANKIRQNNKVKFWMDKTTGVLFILLGIQLALSKK</sequence>
<dbReference type="EMBL" id="AQRA01000001">
    <property type="protein sequence ID" value="EZH75789.1"/>
    <property type="molecule type" value="Genomic_DNA"/>
</dbReference>
<evidence type="ECO:0000256" key="3">
    <source>
        <dbReference type="ARBA" id="ARBA00022692"/>
    </source>
</evidence>